<protein>
    <submittedName>
        <fullName evidence="1">Uncharacterized protein</fullName>
    </submittedName>
</protein>
<organism evidence="1 2">
    <name type="scientific">Neovison vison</name>
    <name type="common">American mink</name>
    <name type="synonym">Mustela vison</name>
    <dbReference type="NCBI Taxonomy" id="452646"/>
    <lineage>
        <taxon>Eukaryota</taxon>
        <taxon>Metazoa</taxon>
        <taxon>Chordata</taxon>
        <taxon>Craniata</taxon>
        <taxon>Vertebrata</taxon>
        <taxon>Euteleostomi</taxon>
        <taxon>Mammalia</taxon>
        <taxon>Eutheria</taxon>
        <taxon>Laurasiatheria</taxon>
        <taxon>Carnivora</taxon>
        <taxon>Caniformia</taxon>
        <taxon>Musteloidea</taxon>
        <taxon>Mustelidae</taxon>
        <taxon>Mustelinae</taxon>
        <taxon>Neogale</taxon>
    </lineage>
</organism>
<dbReference type="AlphaFoldDB" id="A0A8C7BRI6"/>
<name>A0A8C7BRI6_NEOVI</name>
<evidence type="ECO:0000313" key="2">
    <source>
        <dbReference type="Proteomes" id="UP000694425"/>
    </source>
</evidence>
<keyword evidence="2" id="KW-1185">Reference proteome</keyword>
<dbReference type="Ensembl" id="ENSNVIT00000029395.1">
    <property type="protein sequence ID" value="ENSNVIP00000025350.1"/>
    <property type="gene ID" value="ENSNVIG00000019621.1"/>
</dbReference>
<reference evidence="1" key="1">
    <citation type="submission" date="2025-08" db="UniProtKB">
        <authorList>
            <consortium name="Ensembl"/>
        </authorList>
    </citation>
    <scope>IDENTIFICATION</scope>
</reference>
<sequence>MCKCVEECVLFVMYWYKQSSINSRNTDLKIMHTQCSNLSLSNGFLWCGPIWCLHYIIPAVRVKHTSFFPLSVFSPMNPIVDTGFVNYDFSFFFFFSFLEYSSNAIAEMDDFLLKCNHGCLNDRILVL</sequence>
<reference evidence="1" key="2">
    <citation type="submission" date="2025-09" db="UniProtKB">
        <authorList>
            <consortium name="Ensembl"/>
        </authorList>
    </citation>
    <scope>IDENTIFICATION</scope>
</reference>
<proteinExistence type="predicted"/>
<dbReference type="Proteomes" id="UP000694425">
    <property type="component" value="Unplaced"/>
</dbReference>
<accession>A0A8C7BRI6</accession>
<dbReference type="GeneTree" id="ENSGT00910000147797"/>
<evidence type="ECO:0000313" key="1">
    <source>
        <dbReference type="Ensembl" id="ENSNVIP00000025350.1"/>
    </source>
</evidence>